<keyword evidence="1" id="KW-1133">Transmembrane helix</keyword>
<dbReference type="AlphaFoldDB" id="A0A1D7YLE4"/>
<feature type="domain" description="DUF6234" evidence="2">
    <location>
        <begin position="21"/>
        <end position="124"/>
    </location>
</feature>
<evidence type="ECO:0000256" key="1">
    <source>
        <dbReference type="SAM" id="Phobius"/>
    </source>
</evidence>
<proteinExistence type="predicted"/>
<dbReference type="Pfam" id="PF19747">
    <property type="entry name" value="DUF6234"/>
    <property type="match status" value="1"/>
</dbReference>
<keyword evidence="4" id="KW-1185">Reference proteome</keyword>
<feature type="transmembrane region" description="Helical" evidence="1">
    <location>
        <begin position="28"/>
        <end position="51"/>
    </location>
</feature>
<dbReference type="Proteomes" id="UP000094960">
    <property type="component" value="Chromosome"/>
</dbReference>
<name>A0A1D7YLE4_9ACTN</name>
<keyword evidence="1" id="KW-0472">Membrane</keyword>
<dbReference type="InterPro" id="IPR046201">
    <property type="entry name" value="DUF6234"/>
</dbReference>
<feature type="transmembrane region" description="Helical" evidence="1">
    <location>
        <begin position="67"/>
        <end position="87"/>
    </location>
</feature>
<reference evidence="4" key="1">
    <citation type="submission" date="2016-09" db="EMBL/GenBank/DDBJ databases">
        <title>Streptomyces puniciscabiei strain:TW1S1 Genome sequencing and assembly.</title>
        <authorList>
            <person name="Kim M.-K."/>
            <person name="Kim S.B."/>
        </authorList>
    </citation>
    <scope>NUCLEOTIDE SEQUENCE [LARGE SCALE GENOMIC DNA]</scope>
    <source>
        <strain evidence="4">TW1S1</strain>
    </source>
</reference>
<evidence type="ECO:0000313" key="4">
    <source>
        <dbReference type="Proteomes" id="UP000094960"/>
    </source>
</evidence>
<evidence type="ECO:0000313" key="3">
    <source>
        <dbReference type="EMBL" id="AOR36417.1"/>
    </source>
</evidence>
<accession>A0A1D7YLE4</accession>
<dbReference type="KEGG" id="spun:BFF78_39950"/>
<dbReference type="RefSeq" id="WP_069782927.1">
    <property type="nucleotide sequence ID" value="NZ_CP017248.1"/>
</dbReference>
<sequence>MNLPVAPPAFDATNGPRRHDRADTGADIGAGCGLVFLELTVLVADFGLWFLSGFNLDAAKTVKADSLWGYLVAAAGVAAFALVAALVAARARAIVTVVSQLVMAVVITAVVAAGALAQSHDDASRDAGRSCHTLPAAPRCG</sequence>
<feature type="transmembrane region" description="Helical" evidence="1">
    <location>
        <begin position="94"/>
        <end position="117"/>
    </location>
</feature>
<protein>
    <recommendedName>
        <fullName evidence="2">DUF6234 domain-containing protein</fullName>
    </recommendedName>
</protein>
<keyword evidence="1" id="KW-0812">Transmembrane</keyword>
<evidence type="ECO:0000259" key="2">
    <source>
        <dbReference type="Pfam" id="PF19747"/>
    </source>
</evidence>
<dbReference type="EMBL" id="CP017248">
    <property type="protein sequence ID" value="AOR36417.1"/>
    <property type="molecule type" value="Genomic_DNA"/>
</dbReference>
<gene>
    <name evidence="3" type="ORF">BFF78_39950</name>
</gene>
<organism evidence="3 4">
    <name type="scientific">Streptomyces fodineus</name>
    <dbReference type="NCBI Taxonomy" id="1904616"/>
    <lineage>
        <taxon>Bacteria</taxon>
        <taxon>Bacillati</taxon>
        <taxon>Actinomycetota</taxon>
        <taxon>Actinomycetes</taxon>
        <taxon>Kitasatosporales</taxon>
        <taxon>Streptomycetaceae</taxon>
        <taxon>Streptomyces</taxon>
    </lineage>
</organism>